<organism evidence="2 3">
    <name type="scientific">Priestia aryabhattai</name>
    <name type="common">Bacillus aryabhattai</name>
    <dbReference type="NCBI Taxonomy" id="412384"/>
    <lineage>
        <taxon>Bacteria</taxon>
        <taxon>Bacillati</taxon>
        <taxon>Bacillota</taxon>
        <taxon>Bacilli</taxon>
        <taxon>Bacillales</taxon>
        <taxon>Bacillaceae</taxon>
        <taxon>Priestia</taxon>
    </lineage>
</organism>
<dbReference type="EMBL" id="JACJHT010000027">
    <property type="protein sequence ID" value="MBA9043117.1"/>
    <property type="molecule type" value="Genomic_DNA"/>
</dbReference>
<evidence type="ECO:0000313" key="2">
    <source>
        <dbReference type="EMBL" id="MBA9043117.1"/>
    </source>
</evidence>
<proteinExistence type="predicted"/>
<keyword evidence="3" id="KW-1185">Reference proteome</keyword>
<name>A0A7W3NHJ8_PRIAR</name>
<gene>
    <name evidence="2" type="ORF">HNP21_006295</name>
</gene>
<keyword evidence="1" id="KW-0175">Coiled coil</keyword>
<reference evidence="2" key="1">
    <citation type="submission" date="2020-08" db="EMBL/GenBank/DDBJ databases">
        <title>Functional genomics of gut bacteria from endangered species of beetles.</title>
        <authorList>
            <person name="Carlos-Shanley C."/>
        </authorList>
    </citation>
    <scope>NUCLEOTIDE SEQUENCE [LARGE SCALE GENOMIC DNA]</scope>
    <source>
        <strain evidence="2">S00060</strain>
    </source>
</reference>
<dbReference type="RefSeq" id="WP_182528306.1">
    <property type="nucleotide sequence ID" value="NZ_JACJHT010000027.1"/>
</dbReference>
<sequence>MLSDRTKIVIQTERVALRIRQSDLMNEMTELYQQQIYTAFSSTPEEDKQREEQLKEVKKELKEITELLEWLNTNPLENVFSIDEASRAWGMTEEFLESLCSNKTIKAIKVGNKWLVDTLQSNPKVNLVK</sequence>
<feature type="coiled-coil region" evidence="1">
    <location>
        <begin position="47"/>
        <end position="74"/>
    </location>
</feature>
<comment type="caution">
    <text evidence="2">The sequence shown here is derived from an EMBL/GenBank/DDBJ whole genome shotgun (WGS) entry which is preliminary data.</text>
</comment>
<protein>
    <recommendedName>
        <fullName evidence="4">Helix-turn-helix domain-containing protein</fullName>
    </recommendedName>
</protein>
<accession>A0A7W3NHJ8</accession>
<dbReference type="AlphaFoldDB" id="A0A7W3NHJ8"/>
<evidence type="ECO:0000256" key="1">
    <source>
        <dbReference type="SAM" id="Coils"/>
    </source>
</evidence>
<evidence type="ECO:0000313" key="3">
    <source>
        <dbReference type="Proteomes" id="UP000543174"/>
    </source>
</evidence>
<dbReference type="Proteomes" id="UP000543174">
    <property type="component" value="Unassembled WGS sequence"/>
</dbReference>
<evidence type="ECO:0008006" key="4">
    <source>
        <dbReference type="Google" id="ProtNLM"/>
    </source>
</evidence>